<keyword evidence="5" id="KW-0498">Mitosis</keyword>
<keyword evidence="7" id="KW-0131">Cell cycle</keyword>
<comment type="subcellular location">
    <subcellularLocation>
        <location evidence="1">Chromosome</location>
    </subcellularLocation>
</comment>
<evidence type="ECO:0000259" key="8">
    <source>
        <dbReference type="Pfam" id="PF12719"/>
    </source>
</evidence>
<dbReference type="InterPro" id="IPR025977">
    <property type="entry name" value="Cnd3_C"/>
</dbReference>
<reference evidence="9 10" key="1">
    <citation type="submission" date="2022-07" db="EMBL/GenBank/DDBJ databases">
        <title>Genome-wide signatures of adaptation to extreme environments.</title>
        <authorList>
            <person name="Cho C.H."/>
            <person name="Yoon H.S."/>
        </authorList>
    </citation>
    <scope>NUCLEOTIDE SEQUENCE [LARGE SCALE GENOMIC DNA]</scope>
    <source>
        <strain evidence="9 10">DBV 063 E5</strain>
    </source>
</reference>
<evidence type="ECO:0000256" key="5">
    <source>
        <dbReference type="ARBA" id="ARBA00022776"/>
    </source>
</evidence>
<evidence type="ECO:0000256" key="7">
    <source>
        <dbReference type="ARBA" id="ARBA00023306"/>
    </source>
</evidence>
<accession>A0AAV9IUM7</accession>
<dbReference type="InterPro" id="IPR027165">
    <property type="entry name" value="CND3"/>
</dbReference>
<evidence type="ECO:0000313" key="9">
    <source>
        <dbReference type="EMBL" id="KAK4535781.1"/>
    </source>
</evidence>
<dbReference type="AlphaFoldDB" id="A0AAV9IUM7"/>
<keyword evidence="6" id="KW-0226">DNA condensation</keyword>
<dbReference type="GO" id="GO:0051301">
    <property type="term" value="P:cell division"/>
    <property type="evidence" value="ECO:0007669"/>
    <property type="project" value="UniProtKB-KW"/>
</dbReference>
<name>A0AAV9IUM7_CYACA</name>
<proteinExistence type="inferred from homology"/>
<gene>
    <name evidence="9" type="ORF">CDCA_CDCA06G1806</name>
</gene>
<sequence>MTAETPTDSTGQATVSRVERLVADALYDASRSFAAHVRARRLLAEAEAADPPAFVSALFSQLNRCLLVYAREPGVERVMALVASYAAATADAAHYGDQENHTAERDSFCSLLLGYVLSFSNAKDKAVRFRTCQLIALVLNALGEDAEISEALWSALSGALIERTRDRVPAVRAQAVAALCRLQNPDADDDDALLNGYVQWMTSDSSRAVRRAALLHAALLPGLPTLDAAVTRVRDVCSDVRRAALERVLAKKVDPRLLSIEQRVQIIEGGAHDRHRPVREACLQRLLLQAWLRGVCASNLVELLRMLDVEANEERLRDAVLQMLVECASSDWEAVVRTPAGNGETDAERALDWNALTPESAAALAWQTQAAVLRSRRSKQRPSPQPLDETDWAERLAPAAPDVAAALEYHMDQLRRMDSVEAAAGHGSAFIARMLLQTVCWLDATDEAGRRLLLPWLRAMLAEAQATPTETVVGAAMRALAHVLGDVDELVRLVVIEMEGEAEKEQGALHGLWRLQALLQVVLERSPRGRTRMPYTKTGAFALFHGSTVPLLLELVPRRLLPALASTAHAHRLAAMRCLGLVCLADASGACALQHLPLLLSACEHDAADVQRVALQTLFDVLCVFPLTATDKVTDADGSNAASGAWRAQVLQRLCSYLTDPPTEELRTVAVQGVCKLLFLRRIEPEPELLKRLLLLYVSPSTEEQPQLRQWLAVFFPAFCFASGQIGSEAVAAEHRDAIAQAFMPVLRVLVAAPPSSPLSAVSTTALADYFVFLASASSAARAQQSLQGDAAVHNRWEQQEACAAPDETLALRLALALLSELLCLAPERVSDMVAAEKTYGRILSRLPLSGRTASKAESSAEDADASSMQDDRAALQSLLRDALAQVRSTAARRDLERLAARWNGGLTTSAA</sequence>
<comment type="caution">
    <text evidence="9">The sequence shown here is derived from an EMBL/GenBank/DDBJ whole genome shotgun (WGS) entry which is preliminary data.</text>
</comment>
<organism evidence="9 10">
    <name type="scientific">Cyanidium caldarium</name>
    <name type="common">Red alga</name>
    <dbReference type="NCBI Taxonomy" id="2771"/>
    <lineage>
        <taxon>Eukaryota</taxon>
        <taxon>Rhodophyta</taxon>
        <taxon>Bangiophyceae</taxon>
        <taxon>Cyanidiales</taxon>
        <taxon>Cyanidiaceae</taxon>
        <taxon>Cyanidium</taxon>
    </lineage>
</organism>
<evidence type="ECO:0000256" key="3">
    <source>
        <dbReference type="ARBA" id="ARBA00022454"/>
    </source>
</evidence>
<dbReference type="Pfam" id="PF12719">
    <property type="entry name" value="Cnd3"/>
    <property type="match status" value="1"/>
</dbReference>
<dbReference type="GO" id="GO:0000793">
    <property type="term" value="C:condensed chromosome"/>
    <property type="evidence" value="ECO:0007669"/>
    <property type="project" value="TreeGrafter"/>
</dbReference>
<dbReference type="SUPFAM" id="SSF48371">
    <property type="entry name" value="ARM repeat"/>
    <property type="match status" value="1"/>
</dbReference>
<dbReference type="Proteomes" id="UP001301350">
    <property type="component" value="Unassembled WGS sequence"/>
</dbReference>
<comment type="similarity">
    <text evidence="2">Belongs to the CND3 (condensin subunit 3) family.</text>
</comment>
<dbReference type="GO" id="GO:0007076">
    <property type="term" value="P:mitotic chromosome condensation"/>
    <property type="evidence" value="ECO:0007669"/>
    <property type="project" value="InterPro"/>
</dbReference>
<dbReference type="PANTHER" id="PTHR14418">
    <property type="entry name" value="CONDENSIN COMPLEX SUBUNIT 3-RELATED"/>
    <property type="match status" value="1"/>
</dbReference>
<evidence type="ECO:0000256" key="4">
    <source>
        <dbReference type="ARBA" id="ARBA00022618"/>
    </source>
</evidence>
<evidence type="ECO:0000256" key="1">
    <source>
        <dbReference type="ARBA" id="ARBA00004286"/>
    </source>
</evidence>
<dbReference type="PANTHER" id="PTHR14418:SF5">
    <property type="entry name" value="CONDENSIN COMPLEX SUBUNIT 3"/>
    <property type="match status" value="1"/>
</dbReference>
<evidence type="ECO:0000256" key="6">
    <source>
        <dbReference type="ARBA" id="ARBA00023067"/>
    </source>
</evidence>
<evidence type="ECO:0000313" key="10">
    <source>
        <dbReference type="Proteomes" id="UP001301350"/>
    </source>
</evidence>
<evidence type="ECO:0000256" key="2">
    <source>
        <dbReference type="ARBA" id="ARBA00006533"/>
    </source>
</evidence>
<dbReference type="Gene3D" id="1.25.10.10">
    <property type="entry name" value="Leucine-rich Repeat Variant"/>
    <property type="match status" value="1"/>
</dbReference>
<keyword evidence="3" id="KW-0158">Chromosome</keyword>
<dbReference type="GO" id="GO:0000796">
    <property type="term" value="C:condensin complex"/>
    <property type="evidence" value="ECO:0007669"/>
    <property type="project" value="InterPro"/>
</dbReference>
<dbReference type="InterPro" id="IPR011989">
    <property type="entry name" value="ARM-like"/>
</dbReference>
<dbReference type="InterPro" id="IPR016024">
    <property type="entry name" value="ARM-type_fold"/>
</dbReference>
<protein>
    <recommendedName>
        <fullName evidence="8">Nuclear condensin complex subunit 3 C-terminal domain-containing protein</fullName>
    </recommendedName>
</protein>
<feature type="domain" description="Nuclear condensin complex subunit 3 C-terminal" evidence="8">
    <location>
        <begin position="553"/>
        <end position="827"/>
    </location>
</feature>
<keyword evidence="10" id="KW-1185">Reference proteome</keyword>
<dbReference type="EMBL" id="JANCYW010000006">
    <property type="protein sequence ID" value="KAK4535781.1"/>
    <property type="molecule type" value="Genomic_DNA"/>
</dbReference>
<keyword evidence="4" id="KW-0132">Cell division</keyword>